<evidence type="ECO:0000256" key="1">
    <source>
        <dbReference type="ARBA" id="ARBA00000822"/>
    </source>
</evidence>
<sequence>MVSLAVANRVVMYYQTQYQNGQYVSVLPLIGYVTHLFLAAIHLNMGHTGPDIVHLNNNQPADPFFDPMWPELAQLQGNGTKVIGMLGGAAAGTYDCLVDSLFDTYYPALKDVITTYKLDGIDLDVEQSVSLETITHLIQTLKADFGDDFIITLAPVASALTEGGNLSGFDYIQLEHNIGDLISWYNAQFYSGFGTFFPDDQYIDIVNYDQGIDPPRLTALVLTNPSNGGGYVSPDNVVTSIHELMDQYGTDWGGVGGWEYFNSLPDSSQPWEWPIMMKNAMEEQKTKMEADARTKELAARREAEAQPGAWSRLFSRLSSSARHA</sequence>
<evidence type="ECO:0000256" key="8">
    <source>
        <dbReference type="RuleBase" id="RU004453"/>
    </source>
</evidence>
<dbReference type="PROSITE" id="PS51910">
    <property type="entry name" value="GH18_2"/>
    <property type="match status" value="1"/>
</dbReference>
<keyword evidence="3" id="KW-0146">Chitin degradation</keyword>
<dbReference type="Pfam" id="PF00704">
    <property type="entry name" value="Glyco_hydro_18"/>
    <property type="match status" value="1"/>
</dbReference>
<evidence type="ECO:0000256" key="5">
    <source>
        <dbReference type="ARBA" id="ARBA00023295"/>
    </source>
</evidence>
<evidence type="ECO:0000313" key="11">
    <source>
        <dbReference type="EMBL" id="TBU27847.1"/>
    </source>
</evidence>
<dbReference type="GO" id="GO:0008843">
    <property type="term" value="F:endochitinase activity"/>
    <property type="evidence" value="ECO:0007669"/>
    <property type="project" value="UniProtKB-EC"/>
</dbReference>
<keyword evidence="5 7" id="KW-0326">Glycosidase</keyword>
<dbReference type="Gene3D" id="3.20.20.80">
    <property type="entry name" value="Glycosidases"/>
    <property type="match status" value="1"/>
</dbReference>
<dbReference type="InterPro" id="IPR001223">
    <property type="entry name" value="Glyco_hydro18_cat"/>
</dbReference>
<accession>A0A4Q9MLE6</accession>
<gene>
    <name evidence="11" type="ORF">BD311DRAFT_360288</name>
</gene>
<evidence type="ECO:0000259" key="10">
    <source>
        <dbReference type="PROSITE" id="PS51910"/>
    </source>
</evidence>
<keyword evidence="4" id="KW-0119">Carbohydrate metabolism</keyword>
<dbReference type="OrthoDB" id="3012298at2759"/>
<organism evidence="11">
    <name type="scientific">Dichomitus squalens</name>
    <dbReference type="NCBI Taxonomy" id="114155"/>
    <lineage>
        <taxon>Eukaryota</taxon>
        <taxon>Fungi</taxon>
        <taxon>Dikarya</taxon>
        <taxon>Basidiomycota</taxon>
        <taxon>Agaricomycotina</taxon>
        <taxon>Agaricomycetes</taxon>
        <taxon>Polyporales</taxon>
        <taxon>Polyporaceae</taxon>
        <taxon>Dichomitus</taxon>
    </lineage>
</organism>
<keyword evidence="6" id="KW-0624">Polysaccharide degradation</keyword>
<dbReference type="InterPro" id="IPR001579">
    <property type="entry name" value="Glyco_hydro_18_chit_AS"/>
</dbReference>
<protein>
    <submittedName>
        <fullName evidence="11">Endo-beta-N-acetylglucosaminidase</fullName>
    </submittedName>
</protein>
<evidence type="ECO:0000256" key="7">
    <source>
        <dbReference type="RuleBase" id="RU000489"/>
    </source>
</evidence>
<feature type="domain" description="GH18" evidence="10">
    <location>
        <begin position="8"/>
        <end position="284"/>
    </location>
</feature>
<reference evidence="11" key="1">
    <citation type="submission" date="2019-01" db="EMBL/GenBank/DDBJ databases">
        <title>Draft genome sequences of three monokaryotic isolates of the white-rot basidiomycete fungus Dichomitus squalens.</title>
        <authorList>
            <consortium name="DOE Joint Genome Institute"/>
            <person name="Lopez S.C."/>
            <person name="Andreopoulos B."/>
            <person name="Pangilinan J."/>
            <person name="Lipzen A."/>
            <person name="Riley R."/>
            <person name="Ahrendt S."/>
            <person name="Ng V."/>
            <person name="Barry K."/>
            <person name="Daum C."/>
            <person name="Grigoriev I.V."/>
            <person name="Hilden K.S."/>
            <person name="Makela M.R."/>
            <person name="de Vries R.P."/>
        </authorList>
    </citation>
    <scope>NUCLEOTIDE SEQUENCE [LARGE SCALE GENOMIC DNA]</scope>
    <source>
        <strain evidence="11">OM18370.1</strain>
    </source>
</reference>
<evidence type="ECO:0000256" key="4">
    <source>
        <dbReference type="ARBA" id="ARBA00023277"/>
    </source>
</evidence>
<evidence type="ECO:0000256" key="3">
    <source>
        <dbReference type="ARBA" id="ARBA00023024"/>
    </source>
</evidence>
<dbReference type="GO" id="GO:0006032">
    <property type="term" value="P:chitin catabolic process"/>
    <property type="evidence" value="ECO:0007669"/>
    <property type="project" value="UniProtKB-KW"/>
</dbReference>
<dbReference type="Proteomes" id="UP000292957">
    <property type="component" value="Unassembled WGS sequence"/>
</dbReference>
<dbReference type="PROSITE" id="PS01095">
    <property type="entry name" value="GH18_1"/>
    <property type="match status" value="1"/>
</dbReference>
<proteinExistence type="inferred from homology"/>
<feature type="region of interest" description="Disordered" evidence="9">
    <location>
        <begin position="286"/>
        <end position="308"/>
    </location>
</feature>
<feature type="compositionally biased region" description="Basic and acidic residues" evidence="9">
    <location>
        <begin position="286"/>
        <end position="304"/>
    </location>
</feature>
<dbReference type="SUPFAM" id="SSF51445">
    <property type="entry name" value="(Trans)glycosidases"/>
    <property type="match status" value="1"/>
</dbReference>
<dbReference type="AlphaFoldDB" id="A0A4Q9MLE6"/>
<dbReference type="EMBL" id="ML143427">
    <property type="protein sequence ID" value="TBU27847.1"/>
    <property type="molecule type" value="Genomic_DNA"/>
</dbReference>
<evidence type="ECO:0000256" key="6">
    <source>
        <dbReference type="ARBA" id="ARBA00023326"/>
    </source>
</evidence>
<dbReference type="GO" id="GO:0000272">
    <property type="term" value="P:polysaccharide catabolic process"/>
    <property type="evidence" value="ECO:0007669"/>
    <property type="project" value="UniProtKB-KW"/>
</dbReference>
<comment type="similarity">
    <text evidence="8">Belongs to the glycosyl hydrolase 18 family.</text>
</comment>
<name>A0A4Q9MLE6_9APHY</name>
<dbReference type="InterPro" id="IPR017853">
    <property type="entry name" value="GH"/>
</dbReference>
<evidence type="ECO:0000256" key="2">
    <source>
        <dbReference type="ARBA" id="ARBA00022801"/>
    </source>
</evidence>
<keyword evidence="2 7" id="KW-0378">Hydrolase</keyword>
<comment type="catalytic activity">
    <reaction evidence="1">
        <text>Random endo-hydrolysis of N-acetyl-beta-D-glucosaminide (1-&gt;4)-beta-linkages in chitin and chitodextrins.</text>
        <dbReference type="EC" id="3.2.1.14"/>
    </reaction>
</comment>
<evidence type="ECO:0000256" key="9">
    <source>
        <dbReference type="SAM" id="MobiDB-lite"/>
    </source>
</evidence>